<evidence type="ECO:0000256" key="1">
    <source>
        <dbReference type="ARBA" id="ARBA00009836"/>
    </source>
</evidence>
<dbReference type="HAMAP" id="MF_00299">
    <property type="entry name" value="KptA"/>
    <property type="match status" value="1"/>
</dbReference>
<evidence type="ECO:0000256" key="3">
    <source>
        <dbReference type="ARBA" id="ARBA00023027"/>
    </source>
</evidence>
<keyword evidence="3 5" id="KW-0520">NAD</keyword>
<dbReference type="PANTHER" id="PTHR12684">
    <property type="entry name" value="PUTATIVE PHOSPHOTRANSFERASE"/>
    <property type="match status" value="1"/>
</dbReference>
<comment type="caution">
    <text evidence="6">The sequence shown here is derived from an EMBL/GenBank/DDBJ whole genome shotgun (WGS) entry which is preliminary data.</text>
</comment>
<dbReference type="GO" id="GO:0000215">
    <property type="term" value="F:tRNA 2'-phosphotransferase activity"/>
    <property type="evidence" value="ECO:0007669"/>
    <property type="project" value="TreeGrafter"/>
</dbReference>
<dbReference type="AlphaFoldDB" id="A0A399ENJ5"/>
<gene>
    <name evidence="5 6" type="primary">kptA</name>
    <name evidence="6" type="ORF">Mterra_01693</name>
</gene>
<comment type="similarity">
    <text evidence="1 5">Belongs to the KptA/TPT1 family.</text>
</comment>
<dbReference type="PANTHER" id="PTHR12684:SF2">
    <property type="entry name" value="TRNA 2'-PHOSPHOTRANSFERASE 1"/>
    <property type="match status" value="1"/>
</dbReference>
<dbReference type="InterPro" id="IPR022928">
    <property type="entry name" value="RNA_2'-PTrans_KptA"/>
</dbReference>
<dbReference type="EC" id="2.7.1.-" evidence="5"/>
<dbReference type="Proteomes" id="UP000265715">
    <property type="component" value="Unassembled WGS sequence"/>
</dbReference>
<keyword evidence="2 5" id="KW-0808">Transferase</keyword>
<evidence type="ECO:0000256" key="2">
    <source>
        <dbReference type="ARBA" id="ARBA00022679"/>
    </source>
</evidence>
<evidence type="ECO:0000256" key="4">
    <source>
        <dbReference type="ARBA" id="ARBA00025212"/>
    </source>
</evidence>
<proteinExistence type="inferred from homology"/>
<dbReference type="RefSeq" id="WP_119314817.1">
    <property type="nucleotide sequence ID" value="NZ_QXDL01000058.1"/>
</dbReference>
<comment type="function">
    <text evidence="4 5">Removes the 2'-phosphate from RNA via an intermediate in which the phosphate is ADP-ribosylated by NAD followed by a presumed transesterification to release the RNA and generate ADP-ribose 1''-2''-cyclic phosphate (APPR&gt;P). May function as an ADP-ribosylase.</text>
</comment>
<dbReference type="OrthoDB" id="4537997at2"/>
<sequence>MTPLPPERLKRISKRLALHLRHDPGGLGLSLEPGGWVGVEALLEAFSRKYFPLSREALEQAVRENDKQRFAFDDSGERIRANQGHSVPVDLGLEPQAPPEVLYHGTARHNLEQVLASGLKRMSRHHVHLSQDEETALKVGTRHGKPVLLRVRAREMHEAGHLFYRSANGVWLVDEVPPQWLEVL</sequence>
<dbReference type="Gene3D" id="1.10.10.970">
    <property type="entry name" value="RNA 2'-phosphotransferase, Tpt1/KptA family, N-terminal domain"/>
    <property type="match status" value="1"/>
</dbReference>
<keyword evidence="7" id="KW-1185">Reference proteome</keyword>
<dbReference type="GO" id="GO:0003950">
    <property type="term" value="F:NAD+ poly-ADP-ribosyltransferase activity"/>
    <property type="evidence" value="ECO:0007669"/>
    <property type="project" value="InterPro"/>
</dbReference>
<dbReference type="InterPro" id="IPR002745">
    <property type="entry name" value="Ptrans_KptA/Tpt1"/>
</dbReference>
<dbReference type="InterPro" id="IPR042080">
    <property type="entry name" value="RNA_2'-PTrans_N"/>
</dbReference>
<organism evidence="6 7">
    <name type="scientific">Calidithermus terrae</name>
    <dbReference type="NCBI Taxonomy" id="1408545"/>
    <lineage>
        <taxon>Bacteria</taxon>
        <taxon>Thermotogati</taxon>
        <taxon>Deinococcota</taxon>
        <taxon>Deinococci</taxon>
        <taxon>Thermales</taxon>
        <taxon>Thermaceae</taxon>
        <taxon>Calidithermus</taxon>
    </lineage>
</organism>
<reference evidence="6 7" key="1">
    <citation type="submission" date="2018-08" db="EMBL/GenBank/DDBJ databases">
        <title>Meiothermus terrae DSM 26712 genome sequencing project.</title>
        <authorList>
            <person name="Da Costa M.S."/>
            <person name="Albuquerque L."/>
            <person name="Raposo P."/>
            <person name="Froufe H.J.C."/>
            <person name="Barroso C.S."/>
            <person name="Egas C."/>
        </authorList>
    </citation>
    <scope>NUCLEOTIDE SEQUENCE [LARGE SCALE GENOMIC DNA]</scope>
    <source>
        <strain evidence="6 7">DSM 26712</strain>
    </source>
</reference>
<dbReference type="SUPFAM" id="SSF56399">
    <property type="entry name" value="ADP-ribosylation"/>
    <property type="match status" value="1"/>
</dbReference>
<dbReference type="Gene3D" id="3.20.170.30">
    <property type="match status" value="1"/>
</dbReference>
<protein>
    <recommendedName>
        <fullName evidence="5">Probable RNA 2'-phosphotransferase</fullName>
        <ecNumber evidence="5">2.7.1.-</ecNumber>
    </recommendedName>
</protein>
<dbReference type="GO" id="GO:0006388">
    <property type="term" value="P:tRNA splicing, via endonucleolytic cleavage and ligation"/>
    <property type="evidence" value="ECO:0007669"/>
    <property type="project" value="UniProtKB-UniRule"/>
</dbReference>
<dbReference type="NCBIfam" id="NF002014">
    <property type="entry name" value="PRK00819.1-4"/>
    <property type="match status" value="1"/>
</dbReference>
<evidence type="ECO:0000313" key="6">
    <source>
        <dbReference type="EMBL" id="RIH85455.1"/>
    </source>
</evidence>
<accession>A0A399ENJ5</accession>
<evidence type="ECO:0000256" key="5">
    <source>
        <dbReference type="HAMAP-Rule" id="MF_00299"/>
    </source>
</evidence>
<dbReference type="InterPro" id="IPR042081">
    <property type="entry name" value="RNA_2'-PTrans_C"/>
</dbReference>
<name>A0A399ENJ5_9DEIN</name>
<dbReference type="EMBL" id="QXDL01000058">
    <property type="protein sequence ID" value="RIH85455.1"/>
    <property type="molecule type" value="Genomic_DNA"/>
</dbReference>
<dbReference type="Pfam" id="PF01885">
    <property type="entry name" value="PTS_2-RNA"/>
    <property type="match status" value="1"/>
</dbReference>
<evidence type="ECO:0000313" key="7">
    <source>
        <dbReference type="Proteomes" id="UP000265715"/>
    </source>
</evidence>